<reference evidence="2" key="1">
    <citation type="submission" date="2020-08" db="EMBL/GenBank/DDBJ databases">
        <title>Multicomponent nature underlies the extraordinary mechanical properties of spider dragline silk.</title>
        <authorList>
            <person name="Kono N."/>
            <person name="Nakamura H."/>
            <person name="Mori M."/>
            <person name="Yoshida Y."/>
            <person name="Ohtoshi R."/>
            <person name="Malay A.D."/>
            <person name="Moran D.A.P."/>
            <person name="Tomita M."/>
            <person name="Numata K."/>
            <person name="Arakawa K."/>
        </authorList>
    </citation>
    <scope>NUCLEOTIDE SEQUENCE</scope>
</reference>
<dbReference type="Proteomes" id="UP000887013">
    <property type="component" value="Unassembled WGS sequence"/>
</dbReference>
<comment type="caution">
    <text evidence="2">The sequence shown here is derived from an EMBL/GenBank/DDBJ whole genome shotgun (WGS) entry which is preliminary data.</text>
</comment>
<sequence length="385" mass="43353">MDCPEQIGTQMDCQDRSDAKINYLESNTQMDNSVRKDSKVDNSERTDVQMEKGDDKFHSSKRSDVEEDNFEVEKTIVSKPLILLSSGSLEQNVLKINDPGTMVLSMENDPIDVTPTCDNGRFKGLSTITESNHENMVIDSSSPLVGDKTNIPCTGSGRNIKFSNLEESKSSFQLKNIFSTKVLEILGTELIDLSRPQKWTVDNFISKELLAHLNKKNAGMSSICKSFQNDQKILVRIHLIVKKFQILFNAFRVRNIKKGNEETVANILDEIAAAFLTIERINSKYGIVENILSEVPIIRNSDFMPNDPPDSSPFDEHNHSEPRAEANALQDGCCEILIRPSPTIIWSTVDHFLLFAEDCGSVQSAFRNGTLSDYLYWAVRLLYTN</sequence>
<keyword evidence="3" id="KW-1185">Reference proteome</keyword>
<proteinExistence type="predicted"/>
<evidence type="ECO:0000256" key="1">
    <source>
        <dbReference type="SAM" id="MobiDB-lite"/>
    </source>
</evidence>
<accession>A0A8X6QAZ9</accession>
<organism evidence="2 3">
    <name type="scientific">Nephila pilipes</name>
    <name type="common">Giant wood spider</name>
    <name type="synonym">Nephila maculata</name>
    <dbReference type="NCBI Taxonomy" id="299642"/>
    <lineage>
        <taxon>Eukaryota</taxon>
        <taxon>Metazoa</taxon>
        <taxon>Ecdysozoa</taxon>
        <taxon>Arthropoda</taxon>
        <taxon>Chelicerata</taxon>
        <taxon>Arachnida</taxon>
        <taxon>Araneae</taxon>
        <taxon>Araneomorphae</taxon>
        <taxon>Entelegynae</taxon>
        <taxon>Araneoidea</taxon>
        <taxon>Nephilidae</taxon>
        <taxon>Nephila</taxon>
    </lineage>
</organism>
<feature type="region of interest" description="Disordered" evidence="1">
    <location>
        <begin position="25"/>
        <end position="64"/>
    </location>
</feature>
<dbReference type="EMBL" id="BMAW01078079">
    <property type="protein sequence ID" value="GFU09479.1"/>
    <property type="molecule type" value="Genomic_DNA"/>
</dbReference>
<evidence type="ECO:0000313" key="2">
    <source>
        <dbReference type="EMBL" id="GFU09479.1"/>
    </source>
</evidence>
<feature type="compositionally biased region" description="Basic and acidic residues" evidence="1">
    <location>
        <begin position="33"/>
        <end position="64"/>
    </location>
</feature>
<protein>
    <submittedName>
        <fullName evidence="2">Uncharacterized protein</fullName>
    </submittedName>
</protein>
<dbReference type="AlphaFoldDB" id="A0A8X6QAZ9"/>
<evidence type="ECO:0000313" key="3">
    <source>
        <dbReference type="Proteomes" id="UP000887013"/>
    </source>
</evidence>
<gene>
    <name evidence="2" type="ORF">NPIL_118161</name>
</gene>
<name>A0A8X6QAZ9_NEPPI</name>